<dbReference type="AlphaFoldDB" id="A0AAW1SZT7"/>
<gene>
    <name evidence="2" type="ORF">WJX84_007102</name>
</gene>
<evidence type="ECO:0000313" key="3">
    <source>
        <dbReference type="Proteomes" id="UP001485043"/>
    </source>
</evidence>
<comment type="caution">
    <text evidence="2">The sequence shown here is derived from an EMBL/GenBank/DDBJ whole genome shotgun (WGS) entry which is preliminary data.</text>
</comment>
<proteinExistence type="predicted"/>
<name>A0AAW1SZT7_9CHLO</name>
<dbReference type="Proteomes" id="UP001485043">
    <property type="component" value="Unassembled WGS sequence"/>
</dbReference>
<accession>A0AAW1SZT7</accession>
<evidence type="ECO:0000256" key="1">
    <source>
        <dbReference type="SAM" id="MobiDB-lite"/>
    </source>
</evidence>
<keyword evidence="3" id="KW-1185">Reference proteome</keyword>
<reference evidence="2 3" key="1">
    <citation type="journal article" date="2024" name="Nat. Commun.">
        <title>Phylogenomics reveals the evolutionary origins of lichenization in chlorophyte algae.</title>
        <authorList>
            <person name="Puginier C."/>
            <person name="Libourel C."/>
            <person name="Otte J."/>
            <person name="Skaloud P."/>
            <person name="Haon M."/>
            <person name="Grisel S."/>
            <person name="Petersen M."/>
            <person name="Berrin J.G."/>
            <person name="Delaux P.M."/>
            <person name="Dal Grande F."/>
            <person name="Keller J."/>
        </authorList>
    </citation>
    <scope>NUCLEOTIDE SEQUENCE [LARGE SCALE GENOMIC DNA]</scope>
    <source>
        <strain evidence="2 3">SAG 2523</strain>
    </source>
</reference>
<protein>
    <submittedName>
        <fullName evidence="2">Uncharacterized protein</fullName>
    </submittedName>
</protein>
<sequence length="147" mass="15165">MGWSLLEGQPSVPPVRPPISSRTKARMPQVLVVLPVLGFPWSADCFQTPVPVTACWLIAVQMLATRCGPLGRCRKLSIADCRDTAAPLPCGKLVQSGPLSCRNGFLGSSGPEVTVGIAALRSSGAAAAGPFLNDPFAAITAVSVAPV</sequence>
<organism evidence="2 3">
    <name type="scientific">Apatococcus fuscideae</name>
    <dbReference type="NCBI Taxonomy" id="2026836"/>
    <lineage>
        <taxon>Eukaryota</taxon>
        <taxon>Viridiplantae</taxon>
        <taxon>Chlorophyta</taxon>
        <taxon>core chlorophytes</taxon>
        <taxon>Trebouxiophyceae</taxon>
        <taxon>Chlorellales</taxon>
        <taxon>Chlorellaceae</taxon>
        <taxon>Apatococcus</taxon>
    </lineage>
</organism>
<feature type="region of interest" description="Disordered" evidence="1">
    <location>
        <begin position="1"/>
        <end position="20"/>
    </location>
</feature>
<evidence type="ECO:0000313" key="2">
    <source>
        <dbReference type="EMBL" id="KAK9863006.1"/>
    </source>
</evidence>
<dbReference type="EMBL" id="JALJOV010000529">
    <property type="protein sequence ID" value="KAK9863006.1"/>
    <property type="molecule type" value="Genomic_DNA"/>
</dbReference>